<proteinExistence type="predicted"/>
<dbReference type="EMBL" id="GBXM01027369">
    <property type="protein sequence ID" value="JAH81208.1"/>
    <property type="molecule type" value="Transcribed_RNA"/>
</dbReference>
<evidence type="ECO:0000313" key="1">
    <source>
        <dbReference type="EMBL" id="JAH81208.1"/>
    </source>
</evidence>
<reference evidence="1" key="1">
    <citation type="submission" date="2014-11" db="EMBL/GenBank/DDBJ databases">
        <authorList>
            <person name="Amaro Gonzalez C."/>
        </authorList>
    </citation>
    <scope>NUCLEOTIDE SEQUENCE</scope>
</reference>
<dbReference type="AlphaFoldDB" id="A0A0E9VVB4"/>
<accession>A0A0E9VVB4</accession>
<sequence length="26" mass="2819">MSEEKSKCVAVNQGTISEMPAHLLIC</sequence>
<reference evidence="1" key="2">
    <citation type="journal article" date="2015" name="Fish Shellfish Immunol.">
        <title>Early steps in the European eel (Anguilla anguilla)-Vibrio vulnificus interaction in the gills: Role of the RtxA13 toxin.</title>
        <authorList>
            <person name="Callol A."/>
            <person name="Pajuelo D."/>
            <person name="Ebbesson L."/>
            <person name="Teles M."/>
            <person name="MacKenzie S."/>
            <person name="Amaro C."/>
        </authorList>
    </citation>
    <scope>NUCLEOTIDE SEQUENCE</scope>
</reference>
<name>A0A0E9VVB4_ANGAN</name>
<protein>
    <submittedName>
        <fullName evidence="1">Uncharacterized protein</fullName>
    </submittedName>
</protein>
<organism evidence="1">
    <name type="scientific">Anguilla anguilla</name>
    <name type="common">European freshwater eel</name>
    <name type="synonym">Muraena anguilla</name>
    <dbReference type="NCBI Taxonomy" id="7936"/>
    <lineage>
        <taxon>Eukaryota</taxon>
        <taxon>Metazoa</taxon>
        <taxon>Chordata</taxon>
        <taxon>Craniata</taxon>
        <taxon>Vertebrata</taxon>
        <taxon>Euteleostomi</taxon>
        <taxon>Actinopterygii</taxon>
        <taxon>Neopterygii</taxon>
        <taxon>Teleostei</taxon>
        <taxon>Anguilliformes</taxon>
        <taxon>Anguillidae</taxon>
        <taxon>Anguilla</taxon>
    </lineage>
</organism>